<dbReference type="AlphaFoldDB" id="A0A5N6N0T2"/>
<keyword evidence="3" id="KW-1185">Reference proteome</keyword>
<comment type="caution">
    <text evidence="2">The sequence shown here is derived from an EMBL/GenBank/DDBJ whole genome shotgun (WGS) entry which is preliminary data.</text>
</comment>
<gene>
    <name evidence="2" type="ORF">E3N88_28904</name>
</gene>
<feature type="region of interest" description="Disordered" evidence="1">
    <location>
        <begin position="81"/>
        <end position="117"/>
    </location>
</feature>
<accession>A0A5N6N0T2</accession>
<name>A0A5N6N0T2_9ASTR</name>
<sequence>MEGRFPLFRSSNRVLIPVPKVTAKEAEPDGEGGDYTDQIFPVVAYGRIGIFPSLGCTTAVAMVVGGLSLARPHPDLATARVATEAATEDKRRRRLGLNREAIETGGNREAMGGHRLG</sequence>
<evidence type="ECO:0000313" key="3">
    <source>
        <dbReference type="Proteomes" id="UP000326396"/>
    </source>
</evidence>
<organism evidence="2 3">
    <name type="scientific">Mikania micrantha</name>
    <name type="common">bitter vine</name>
    <dbReference type="NCBI Taxonomy" id="192012"/>
    <lineage>
        <taxon>Eukaryota</taxon>
        <taxon>Viridiplantae</taxon>
        <taxon>Streptophyta</taxon>
        <taxon>Embryophyta</taxon>
        <taxon>Tracheophyta</taxon>
        <taxon>Spermatophyta</taxon>
        <taxon>Magnoliopsida</taxon>
        <taxon>eudicotyledons</taxon>
        <taxon>Gunneridae</taxon>
        <taxon>Pentapetalae</taxon>
        <taxon>asterids</taxon>
        <taxon>campanulids</taxon>
        <taxon>Asterales</taxon>
        <taxon>Asteraceae</taxon>
        <taxon>Asteroideae</taxon>
        <taxon>Heliantheae alliance</taxon>
        <taxon>Eupatorieae</taxon>
        <taxon>Mikania</taxon>
    </lineage>
</organism>
<protein>
    <submittedName>
        <fullName evidence="2">Uncharacterized protein</fullName>
    </submittedName>
</protein>
<proteinExistence type="predicted"/>
<dbReference type="Proteomes" id="UP000326396">
    <property type="component" value="Linkage Group LG4"/>
</dbReference>
<evidence type="ECO:0000313" key="2">
    <source>
        <dbReference type="EMBL" id="KAD4180313.1"/>
    </source>
</evidence>
<evidence type="ECO:0000256" key="1">
    <source>
        <dbReference type="SAM" id="MobiDB-lite"/>
    </source>
</evidence>
<dbReference type="EMBL" id="SZYD01000014">
    <property type="protein sequence ID" value="KAD4180313.1"/>
    <property type="molecule type" value="Genomic_DNA"/>
</dbReference>
<reference evidence="2 3" key="1">
    <citation type="submission" date="2019-05" db="EMBL/GenBank/DDBJ databases">
        <title>Mikania micrantha, genome provides insights into the molecular mechanism of rapid growth.</title>
        <authorList>
            <person name="Liu B."/>
        </authorList>
    </citation>
    <scope>NUCLEOTIDE SEQUENCE [LARGE SCALE GENOMIC DNA]</scope>
    <source>
        <strain evidence="2">NLD-2019</strain>
        <tissue evidence="2">Leaf</tissue>
    </source>
</reference>